<keyword evidence="2" id="KW-0472">Membrane</keyword>
<keyword evidence="4" id="KW-1185">Reference proteome</keyword>
<evidence type="ECO:0000256" key="1">
    <source>
        <dbReference type="SAM" id="MobiDB-lite"/>
    </source>
</evidence>
<feature type="transmembrane region" description="Helical" evidence="2">
    <location>
        <begin position="145"/>
        <end position="165"/>
    </location>
</feature>
<keyword evidence="2" id="KW-0812">Transmembrane</keyword>
<comment type="caution">
    <text evidence="3">The sequence shown here is derived from an EMBL/GenBank/DDBJ whole genome shotgun (WGS) entry which is preliminary data.</text>
</comment>
<proteinExistence type="predicted"/>
<evidence type="ECO:0000313" key="4">
    <source>
        <dbReference type="Proteomes" id="UP001295684"/>
    </source>
</evidence>
<sequence>MNSKHSNSKQDEKDTENSRENYIPNFSPIFKAWGYLSSDKINNSYFQNYSNDDSDGWVYSNNNQSSKPKYSSSRLIDKLLDFLNLSDFYSSFTTQTTDQKLSKIIQSKHNKHLDFTWNILYILQHLIVLMIYLQIFTEDLSKPGFLAQLINSTLFMVLVNIIKLVKKRRPNIVHYFLPCLLFLEGSAVAIENCLFEEFRFYELWIIWYMTALAFSATFFLREIGVLWWELEGRVSYVYGKKVLIE</sequence>
<evidence type="ECO:0000313" key="3">
    <source>
        <dbReference type="EMBL" id="CAI2383825.1"/>
    </source>
</evidence>
<feature type="compositionally biased region" description="Basic and acidic residues" evidence="1">
    <location>
        <begin position="8"/>
        <end position="19"/>
    </location>
</feature>
<dbReference type="Proteomes" id="UP001295684">
    <property type="component" value="Unassembled WGS sequence"/>
</dbReference>
<organism evidence="3 4">
    <name type="scientific">Euplotes crassus</name>
    <dbReference type="NCBI Taxonomy" id="5936"/>
    <lineage>
        <taxon>Eukaryota</taxon>
        <taxon>Sar</taxon>
        <taxon>Alveolata</taxon>
        <taxon>Ciliophora</taxon>
        <taxon>Intramacronucleata</taxon>
        <taxon>Spirotrichea</taxon>
        <taxon>Hypotrichia</taxon>
        <taxon>Euplotida</taxon>
        <taxon>Euplotidae</taxon>
        <taxon>Moneuplotes</taxon>
    </lineage>
</organism>
<evidence type="ECO:0000256" key="2">
    <source>
        <dbReference type="SAM" id="Phobius"/>
    </source>
</evidence>
<name>A0AAD2D8U3_EUPCR</name>
<feature type="transmembrane region" description="Helical" evidence="2">
    <location>
        <begin position="205"/>
        <end position="228"/>
    </location>
</feature>
<reference evidence="3" key="1">
    <citation type="submission" date="2023-07" db="EMBL/GenBank/DDBJ databases">
        <authorList>
            <consortium name="AG Swart"/>
            <person name="Singh M."/>
            <person name="Singh A."/>
            <person name="Seah K."/>
            <person name="Emmerich C."/>
        </authorList>
    </citation>
    <scope>NUCLEOTIDE SEQUENCE</scope>
    <source>
        <strain evidence="3">DP1</strain>
    </source>
</reference>
<feature type="region of interest" description="Disordered" evidence="1">
    <location>
        <begin position="1"/>
        <end position="20"/>
    </location>
</feature>
<feature type="transmembrane region" description="Helical" evidence="2">
    <location>
        <begin position="115"/>
        <end position="133"/>
    </location>
</feature>
<dbReference type="EMBL" id="CAMPGE010026131">
    <property type="protein sequence ID" value="CAI2383825.1"/>
    <property type="molecule type" value="Genomic_DNA"/>
</dbReference>
<accession>A0AAD2D8U3</accession>
<feature type="transmembrane region" description="Helical" evidence="2">
    <location>
        <begin position="172"/>
        <end position="190"/>
    </location>
</feature>
<keyword evidence="2" id="KW-1133">Transmembrane helix</keyword>
<dbReference type="AlphaFoldDB" id="A0AAD2D8U3"/>
<protein>
    <submittedName>
        <fullName evidence="3">Uncharacterized protein</fullName>
    </submittedName>
</protein>
<gene>
    <name evidence="3" type="ORF">ECRASSUSDP1_LOCUS25337</name>
</gene>